<feature type="repeat" description="ANK" evidence="3">
    <location>
        <begin position="29"/>
        <end position="64"/>
    </location>
</feature>
<dbReference type="Proteomes" id="UP000011014">
    <property type="component" value="Unassembled WGS sequence"/>
</dbReference>
<dbReference type="SMART" id="SM00248">
    <property type="entry name" value="ANK"/>
    <property type="match status" value="3"/>
</dbReference>
<feature type="compositionally biased region" description="Polar residues" evidence="5">
    <location>
        <begin position="486"/>
        <end position="496"/>
    </location>
</feature>
<feature type="signal peptide" evidence="6">
    <location>
        <begin position="1"/>
        <end position="15"/>
    </location>
</feature>
<keyword evidence="6" id="KW-0732">Signal</keyword>
<keyword evidence="1" id="KW-0677">Repeat</keyword>
<accession>E4YH85</accession>
<name>E4YH85_OIKDI</name>
<sequence length="496" mass="56537">MQKFLFLIFIAAIKAEKRCGEDIKEISKDGMSSLHRAVHPLIRPDLECVKQLLQKGADVNLQTSQGSTSLHLLFKGASDLKLTAAVLDLFLEKSADLEIKDENGREAVHYLYENVKISDEFKAEVVKKLVSEGNHVSEEMPWLGIKLPFLEKKLELLPGPPIPAAVKAVFEAENERFDRIKIAHCLAENEKQAAKINELSVNNTELEKQAQNLNRATEKIAELEVELGRFREVVLQSETKLDKKEENIEALSEKNKQQEAQLEKHLEEEMRLMRKIEELEKEREVMQKKEAELLEKAHAKEEALEASANQFKAMLRADFEQESAKFEESLQNEKALVGLLSGELDAAKMQLASAKNQTCSSKNVTTDVSSCLNDLDLDEEIERLTSEKRQIVAFILQFLAVYVFWKLGRKFFKKAEDPEHSEIPSELSRYIEKLEKTLEYNRGLQRVMNLSLDRKDEKIKSLETSLRDQSAMLFPSETDADETTEDPSSLDSPLSF</sequence>
<dbReference type="Gene3D" id="1.25.40.20">
    <property type="entry name" value="Ankyrin repeat-containing domain"/>
    <property type="match status" value="1"/>
</dbReference>
<dbReference type="InterPro" id="IPR036770">
    <property type="entry name" value="Ankyrin_rpt-contain_sf"/>
</dbReference>
<reference evidence="7" key="1">
    <citation type="journal article" date="2010" name="Science">
        <title>Plasticity of animal genome architecture unmasked by rapid evolution of a pelagic tunicate.</title>
        <authorList>
            <person name="Denoeud F."/>
            <person name="Henriet S."/>
            <person name="Mungpakdee S."/>
            <person name="Aury J.M."/>
            <person name="Da Silva C."/>
            <person name="Brinkmann H."/>
            <person name="Mikhaleva J."/>
            <person name="Olsen L.C."/>
            <person name="Jubin C."/>
            <person name="Canestro C."/>
            <person name="Bouquet J.M."/>
            <person name="Danks G."/>
            <person name="Poulain J."/>
            <person name="Campsteijn C."/>
            <person name="Adamski M."/>
            <person name="Cross I."/>
            <person name="Yadetie F."/>
            <person name="Muffato M."/>
            <person name="Louis A."/>
            <person name="Butcher S."/>
            <person name="Tsagkogeorga G."/>
            <person name="Konrad A."/>
            <person name="Singh S."/>
            <person name="Jensen M.F."/>
            <person name="Cong E.H."/>
            <person name="Eikeseth-Otteraa H."/>
            <person name="Noel B."/>
            <person name="Anthouard V."/>
            <person name="Porcel B.M."/>
            <person name="Kachouri-Lafond R."/>
            <person name="Nishino A."/>
            <person name="Ugolini M."/>
            <person name="Chourrout P."/>
            <person name="Nishida H."/>
            <person name="Aasland R."/>
            <person name="Huzurbazar S."/>
            <person name="Westhof E."/>
            <person name="Delsuc F."/>
            <person name="Lehrach H."/>
            <person name="Reinhardt R."/>
            <person name="Weissenbach J."/>
            <person name="Roy S.W."/>
            <person name="Artiguenave F."/>
            <person name="Postlethwait J.H."/>
            <person name="Manak J.R."/>
            <person name="Thompson E.M."/>
            <person name="Jaillon O."/>
            <person name="Du Pasquier L."/>
            <person name="Boudinot P."/>
            <person name="Liberles D.A."/>
            <person name="Volff J.N."/>
            <person name="Philippe H."/>
            <person name="Lenhard B."/>
            <person name="Roest Crollius H."/>
            <person name="Wincker P."/>
            <person name="Chourrout D."/>
        </authorList>
    </citation>
    <scope>NUCLEOTIDE SEQUENCE [LARGE SCALE GENOMIC DNA]</scope>
</reference>
<evidence type="ECO:0000256" key="2">
    <source>
        <dbReference type="ARBA" id="ARBA00023043"/>
    </source>
</evidence>
<gene>
    <name evidence="7" type="ORF">GSOID_T00024896001</name>
</gene>
<feature type="chain" id="PRO_5012926322" evidence="6">
    <location>
        <begin position="16"/>
        <end position="496"/>
    </location>
</feature>
<evidence type="ECO:0000256" key="3">
    <source>
        <dbReference type="PROSITE-ProRule" id="PRU00023"/>
    </source>
</evidence>
<evidence type="ECO:0000256" key="1">
    <source>
        <dbReference type="ARBA" id="ARBA00022737"/>
    </source>
</evidence>
<keyword evidence="2 3" id="KW-0040">ANK repeat</keyword>
<organism evidence="7">
    <name type="scientific">Oikopleura dioica</name>
    <name type="common">Tunicate</name>
    <dbReference type="NCBI Taxonomy" id="34765"/>
    <lineage>
        <taxon>Eukaryota</taxon>
        <taxon>Metazoa</taxon>
        <taxon>Chordata</taxon>
        <taxon>Tunicata</taxon>
        <taxon>Appendicularia</taxon>
        <taxon>Copelata</taxon>
        <taxon>Oikopleuridae</taxon>
        <taxon>Oikopleura</taxon>
    </lineage>
</organism>
<keyword evidence="4" id="KW-0175">Coiled coil</keyword>
<dbReference type="EMBL" id="FN654553">
    <property type="protein sequence ID" value="CBY34859.1"/>
    <property type="molecule type" value="Genomic_DNA"/>
</dbReference>
<proteinExistence type="predicted"/>
<dbReference type="AlphaFoldDB" id="E4YH85"/>
<evidence type="ECO:0000313" key="7">
    <source>
        <dbReference type="EMBL" id="CBY34859.1"/>
    </source>
</evidence>
<feature type="coiled-coil region" evidence="4">
    <location>
        <begin position="189"/>
        <end position="336"/>
    </location>
</feature>
<evidence type="ECO:0000256" key="4">
    <source>
        <dbReference type="SAM" id="Coils"/>
    </source>
</evidence>
<evidence type="ECO:0000256" key="6">
    <source>
        <dbReference type="SAM" id="SignalP"/>
    </source>
</evidence>
<dbReference type="PANTHER" id="PTHR24126">
    <property type="entry name" value="ANKYRIN REPEAT, PH AND SEC7 DOMAIN CONTAINING PROTEIN SECG-RELATED"/>
    <property type="match status" value="1"/>
</dbReference>
<protein>
    <submittedName>
        <fullName evidence="7">Uncharacterized protein</fullName>
    </submittedName>
</protein>
<dbReference type="InterPro" id="IPR002110">
    <property type="entry name" value="Ankyrin_rpt"/>
</dbReference>
<dbReference type="PROSITE" id="PS50088">
    <property type="entry name" value="ANK_REPEAT"/>
    <property type="match status" value="1"/>
</dbReference>
<dbReference type="Pfam" id="PF00023">
    <property type="entry name" value="Ank"/>
    <property type="match status" value="1"/>
</dbReference>
<dbReference type="SUPFAM" id="SSF48403">
    <property type="entry name" value="Ankyrin repeat"/>
    <property type="match status" value="1"/>
</dbReference>
<evidence type="ECO:0000256" key="5">
    <source>
        <dbReference type="SAM" id="MobiDB-lite"/>
    </source>
</evidence>
<feature type="region of interest" description="Disordered" evidence="5">
    <location>
        <begin position="470"/>
        <end position="496"/>
    </location>
</feature>